<dbReference type="EMBL" id="CR522870">
    <property type="protein sequence ID" value="CAG37115.1"/>
    <property type="molecule type" value="Genomic_DNA"/>
</dbReference>
<gene>
    <name evidence="2" type="ordered locus">DP2386</name>
</gene>
<dbReference type="InterPro" id="IPR002589">
    <property type="entry name" value="Macro_dom"/>
</dbReference>
<dbReference type="SUPFAM" id="SSF52949">
    <property type="entry name" value="Macro domain-like"/>
    <property type="match status" value="1"/>
</dbReference>
<protein>
    <recommendedName>
        <fullName evidence="1">Macro domain-containing protein</fullName>
    </recommendedName>
</protein>
<dbReference type="NCBIfam" id="NF001664">
    <property type="entry name" value="PRK00431.1-6"/>
    <property type="match status" value="1"/>
</dbReference>
<evidence type="ECO:0000313" key="3">
    <source>
        <dbReference type="Proteomes" id="UP000000602"/>
    </source>
</evidence>
<evidence type="ECO:0000259" key="1">
    <source>
        <dbReference type="PROSITE" id="PS51154"/>
    </source>
</evidence>
<dbReference type="Pfam" id="PF01661">
    <property type="entry name" value="Macro"/>
    <property type="match status" value="1"/>
</dbReference>
<dbReference type="KEGG" id="dps:DP2386"/>
<dbReference type="STRING" id="177439.DP2386"/>
<evidence type="ECO:0000313" key="2">
    <source>
        <dbReference type="EMBL" id="CAG37115.1"/>
    </source>
</evidence>
<feature type="domain" description="Macro" evidence="1">
    <location>
        <begin position="1"/>
        <end position="172"/>
    </location>
</feature>
<dbReference type="InterPro" id="IPR043472">
    <property type="entry name" value="Macro_dom-like"/>
</dbReference>
<dbReference type="Proteomes" id="UP000000602">
    <property type="component" value="Chromosome"/>
</dbReference>
<dbReference type="RefSeq" id="WP_011189627.1">
    <property type="nucleotide sequence ID" value="NC_006138.1"/>
</dbReference>
<dbReference type="Gene3D" id="3.40.220.10">
    <property type="entry name" value="Leucine Aminopeptidase, subunit E, domain 1"/>
    <property type="match status" value="1"/>
</dbReference>
<reference evidence="3" key="1">
    <citation type="journal article" date="2004" name="Environ. Microbiol.">
        <title>The genome of Desulfotalea psychrophila, a sulfate-reducing bacterium from permanently cold Arctic sediments.</title>
        <authorList>
            <person name="Rabus R."/>
            <person name="Ruepp A."/>
            <person name="Frickey T."/>
            <person name="Rattei T."/>
            <person name="Fartmann B."/>
            <person name="Stark M."/>
            <person name="Bauer M."/>
            <person name="Zibat A."/>
            <person name="Lombardot T."/>
            <person name="Becker I."/>
            <person name="Amann J."/>
            <person name="Gellner K."/>
            <person name="Teeling H."/>
            <person name="Leuschner W.D."/>
            <person name="Gloeckner F.-O."/>
            <person name="Lupas A.N."/>
            <person name="Amann R."/>
            <person name="Klenk H.-P."/>
        </authorList>
    </citation>
    <scope>NUCLEOTIDE SEQUENCE [LARGE SCALE GENOMIC DNA]</scope>
    <source>
        <strain evidence="3">DSM 12343 / LSv54</strain>
    </source>
</reference>
<dbReference type="PROSITE" id="PS51154">
    <property type="entry name" value="MACRO"/>
    <property type="match status" value="1"/>
</dbReference>
<dbReference type="CDD" id="cd02908">
    <property type="entry name" value="Macro_OAADPr_deacetylase"/>
    <property type="match status" value="1"/>
</dbReference>
<proteinExistence type="predicted"/>
<dbReference type="PANTHER" id="PTHR11106:SF27">
    <property type="entry name" value="MACRO DOMAIN-CONTAINING PROTEIN"/>
    <property type="match status" value="1"/>
</dbReference>
<accession>Q6AKL0</accession>
<dbReference type="HOGENOM" id="CLU_046550_5_1_7"/>
<keyword evidence="3" id="KW-1185">Reference proteome</keyword>
<dbReference type="OrthoDB" id="6194521at2"/>
<dbReference type="AlphaFoldDB" id="Q6AKL0"/>
<dbReference type="SMART" id="SM00506">
    <property type="entry name" value="A1pp"/>
    <property type="match status" value="1"/>
</dbReference>
<organism evidence="2 3">
    <name type="scientific">Desulfotalea psychrophila (strain LSv54 / DSM 12343)</name>
    <dbReference type="NCBI Taxonomy" id="177439"/>
    <lineage>
        <taxon>Bacteria</taxon>
        <taxon>Pseudomonadati</taxon>
        <taxon>Thermodesulfobacteriota</taxon>
        <taxon>Desulfobulbia</taxon>
        <taxon>Desulfobulbales</taxon>
        <taxon>Desulfocapsaceae</taxon>
        <taxon>Desulfotalea</taxon>
    </lineage>
</organism>
<name>Q6AKL0_DESPS</name>
<dbReference type="eggNOG" id="COG2110">
    <property type="taxonomic scope" value="Bacteria"/>
</dbReference>
<dbReference type="PANTHER" id="PTHR11106">
    <property type="entry name" value="GANGLIOSIDE INDUCED DIFFERENTIATION ASSOCIATED PROTEIN 2-RELATED"/>
    <property type="match status" value="1"/>
</dbReference>
<sequence length="176" mass="18702">MATLKALLANITQAEVDVIVNAANPRLLGGGGVDGAIHQAAGPTLLDACMKIAEKDGVRCPTGEARITGAGRLAAKYVIHTVGPVFKREGAAAAALLESAYTNSLALALEHGCRSIAFPAISCGIYGYPLEEAAQIAVKACQPYLAEDISIFFYLFNQEIYSIFKEEIEKYQHKGE</sequence>